<dbReference type="AlphaFoldDB" id="A0A6C0CM16"/>
<reference evidence="1" key="1">
    <citation type="journal article" date="2020" name="Nature">
        <title>Giant virus diversity and host interactions through global metagenomics.</title>
        <authorList>
            <person name="Schulz F."/>
            <person name="Roux S."/>
            <person name="Paez-Espino D."/>
            <person name="Jungbluth S."/>
            <person name="Walsh D.A."/>
            <person name="Denef V.J."/>
            <person name="McMahon K.D."/>
            <person name="Konstantinidis K.T."/>
            <person name="Eloe-Fadrosh E.A."/>
            <person name="Kyrpides N.C."/>
            <person name="Woyke T."/>
        </authorList>
    </citation>
    <scope>NUCLEOTIDE SEQUENCE</scope>
    <source>
        <strain evidence="1">GVMAG-M-3300021375-17</strain>
    </source>
</reference>
<organism evidence="1">
    <name type="scientific">viral metagenome</name>
    <dbReference type="NCBI Taxonomy" id="1070528"/>
    <lineage>
        <taxon>unclassified sequences</taxon>
        <taxon>metagenomes</taxon>
        <taxon>organismal metagenomes</taxon>
    </lineage>
</organism>
<proteinExistence type="predicted"/>
<evidence type="ECO:0000313" key="1">
    <source>
        <dbReference type="EMBL" id="QHT05501.1"/>
    </source>
</evidence>
<accession>A0A6C0CM16</accession>
<protein>
    <submittedName>
        <fullName evidence="1">Uncharacterized protein</fullName>
    </submittedName>
</protein>
<dbReference type="EMBL" id="MN739455">
    <property type="protein sequence ID" value="QHT05501.1"/>
    <property type="molecule type" value="Genomic_DNA"/>
</dbReference>
<sequence length="124" mass="14390">MISEDTELEDVILNLKMISKIKQNNKLVIINKTLHVDQRLLQPVFRWYTADNRYDTVNFITSVINHALDNTLHVKHPVFDVDKMKEELLSTIQGLENLSATYKLDNLIVSKIDILIDKINKICV</sequence>
<name>A0A6C0CM16_9ZZZZ</name>